<dbReference type="InterPro" id="IPR050167">
    <property type="entry name" value="Ser_Thr_protein_kinase"/>
</dbReference>
<dbReference type="Pfam" id="PF07714">
    <property type="entry name" value="PK_Tyr_Ser-Thr"/>
    <property type="match status" value="1"/>
</dbReference>
<dbReference type="OrthoDB" id="104655at2759"/>
<dbReference type="GO" id="GO:0005524">
    <property type="term" value="F:ATP binding"/>
    <property type="evidence" value="ECO:0007669"/>
    <property type="project" value="InterPro"/>
</dbReference>
<dbReference type="PANTHER" id="PTHR23257:SF958">
    <property type="entry name" value="SERINE_THREONINE-PROTEIN KINASE WNK4"/>
    <property type="match status" value="1"/>
</dbReference>
<dbReference type="EMBL" id="CAICTM010001356">
    <property type="protein sequence ID" value="CAB9522929.1"/>
    <property type="molecule type" value="Genomic_DNA"/>
</dbReference>
<keyword evidence="2" id="KW-0808">Transferase</keyword>
<dbReference type="PROSITE" id="PS50011">
    <property type="entry name" value="PROTEIN_KINASE_DOM"/>
    <property type="match status" value="1"/>
</dbReference>
<keyword evidence="3" id="KW-1185">Reference proteome</keyword>
<dbReference type="GO" id="GO:0004672">
    <property type="term" value="F:protein kinase activity"/>
    <property type="evidence" value="ECO:0007669"/>
    <property type="project" value="InterPro"/>
</dbReference>
<proteinExistence type="predicted"/>
<protein>
    <submittedName>
        <fullName evidence="2">Activated protein kinase kinase kinase 7</fullName>
    </submittedName>
</protein>
<evidence type="ECO:0000259" key="1">
    <source>
        <dbReference type="PROSITE" id="PS50011"/>
    </source>
</evidence>
<keyword evidence="2" id="KW-0418">Kinase</keyword>
<organism evidence="2 3">
    <name type="scientific">Seminavis robusta</name>
    <dbReference type="NCBI Taxonomy" id="568900"/>
    <lineage>
        <taxon>Eukaryota</taxon>
        <taxon>Sar</taxon>
        <taxon>Stramenopiles</taxon>
        <taxon>Ochrophyta</taxon>
        <taxon>Bacillariophyta</taxon>
        <taxon>Bacillariophyceae</taxon>
        <taxon>Bacillariophycidae</taxon>
        <taxon>Naviculales</taxon>
        <taxon>Naviculaceae</taxon>
        <taxon>Seminavis</taxon>
    </lineage>
</organism>
<accession>A0A9N8EPT8</accession>
<comment type="caution">
    <text evidence="2">The sequence shown here is derived from an EMBL/GenBank/DDBJ whole genome shotgun (WGS) entry which is preliminary data.</text>
</comment>
<dbReference type="SUPFAM" id="SSF56112">
    <property type="entry name" value="Protein kinase-like (PK-like)"/>
    <property type="match status" value="1"/>
</dbReference>
<feature type="domain" description="Protein kinase" evidence="1">
    <location>
        <begin position="1"/>
        <end position="103"/>
    </location>
</feature>
<name>A0A9N8EPT8_9STRA</name>
<dbReference type="Gene3D" id="1.10.510.10">
    <property type="entry name" value="Transferase(Phosphotransferase) domain 1"/>
    <property type="match status" value="1"/>
</dbReference>
<sequence>MSGKGSLMYLAPEVLYNGRYNRKADCYSFAMVFYELLTLNKPFTSVTNQQIFRELIVRHKARPSLELAEIPASVQDLLRNAWNNTVSQRWTMKQICERLEDIIIEETQQLDRHGMEVSEEELEEHIITPATSPLCGGEMVDLVLDFARDVRLGFQILTGQDKTLSLRSGPMEASSRRRRRGFLGGLLMTCGCSQEEDNVVPTIERQGTDLSNATMATEEPLK</sequence>
<dbReference type="InterPro" id="IPR001245">
    <property type="entry name" value="Ser-Thr/Tyr_kinase_cat_dom"/>
</dbReference>
<dbReference type="InterPro" id="IPR011009">
    <property type="entry name" value="Kinase-like_dom_sf"/>
</dbReference>
<dbReference type="Proteomes" id="UP001153069">
    <property type="component" value="Unassembled WGS sequence"/>
</dbReference>
<dbReference type="PANTHER" id="PTHR23257">
    <property type="entry name" value="SERINE-THREONINE PROTEIN KINASE"/>
    <property type="match status" value="1"/>
</dbReference>
<dbReference type="AlphaFoldDB" id="A0A9N8EPT8"/>
<dbReference type="InterPro" id="IPR000719">
    <property type="entry name" value="Prot_kinase_dom"/>
</dbReference>
<reference evidence="2" key="1">
    <citation type="submission" date="2020-06" db="EMBL/GenBank/DDBJ databases">
        <authorList>
            <consortium name="Plant Systems Biology data submission"/>
        </authorList>
    </citation>
    <scope>NUCLEOTIDE SEQUENCE</scope>
    <source>
        <strain evidence="2">D6</strain>
    </source>
</reference>
<evidence type="ECO:0000313" key="2">
    <source>
        <dbReference type="EMBL" id="CAB9522929.1"/>
    </source>
</evidence>
<dbReference type="GO" id="GO:0007165">
    <property type="term" value="P:signal transduction"/>
    <property type="evidence" value="ECO:0007669"/>
    <property type="project" value="TreeGrafter"/>
</dbReference>
<dbReference type="GO" id="GO:0005737">
    <property type="term" value="C:cytoplasm"/>
    <property type="evidence" value="ECO:0007669"/>
    <property type="project" value="TreeGrafter"/>
</dbReference>
<evidence type="ECO:0000313" key="3">
    <source>
        <dbReference type="Proteomes" id="UP001153069"/>
    </source>
</evidence>
<gene>
    <name evidence="2" type="ORF">SEMRO_1358_G265830.1</name>
</gene>